<dbReference type="GO" id="GO:0042597">
    <property type="term" value="C:periplasmic space"/>
    <property type="evidence" value="ECO:0007669"/>
    <property type="project" value="InterPro"/>
</dbReference>
<evidence type="ECO:0000259" key="3">
    <source>
        <dbReference type="Pfam" id="PF05426"/>
    </source>
</evidence>
<dbReference type="Gene3D" id="1.50.10.100">
    <property type="entry name" value="Chondroitin AC/alginate lyase"/>
    <property type="match status" value="1"/>
</dbReference>
<accession>A0A7Y9PFU5</accession>
<feature type="domain" description="Alginate lyase" evidence="3">
    <location>
        <begin position="45"/>
        <end position="272"/>
    </location>
</feature>
<evidence type="ECO:0000313" key="5">
    <source>
        <dbReference type="Proteomes" id="UP000589520"/>
    </source>
</evidence>
<evidence type="ECO:0000256" key="1">
    <source>
        <dbReference type="ARBA" id="ARBA00022729"/>
    </source>
</evidence>
<organism evidence="4 5">
    <name type="scientific">Granulicella arctica</name>
    <dbReference type="NCBI Taxonomy" id="940613"/>
    <lineage>
        <taxon>Bacteria</taxon>
        <taxon>Pseudomonadati</taxon>
        <taxon>Acidobacteriota</taxon>
        <taxon>Terriglobia</taxon>
        <taxon>Terriglobales</taxon>
        <taxon>Acidobacteriaceae</taxon>
        <taxon>Granulicella</taxon>
    </lineage>
</organism>
<dbReference type="Pfam" id="PF05426">
    <property type="entry name" value="Alginate_lyase"/>
    <property type="match status" value="1"/>
</dbReference>
<dbReference type="EMBL" id="JACCCW010000001">
    <property type="protein sequence ID" value="NYF79022.1"/>
    <property type="molecule type" value="Genomic_DNA"/>
</dbReference>
<sequence length="363" mass="40294">MNTQKDYNRMRLMVARKASPWIDAWNLLRTNRHDSAAWSPNPQSIVVRGSNGTNKQNYASLYNDIAAAYADGLDWQISGDKSAADRAVAILNAWSSTLTQITGTSDKYLASGIYGYELACAAEVIRKYPGWKPEDLKRFQKMMLQIFLPMNTAFLKDHNSAKIDHYWANWDLSNIASMMAIGIFTDQRSTYDAAMDYYLHGNGNGALQHMVWKLYDGGLGQWQEAGRDQGHSTLGVGLAGAICQMAWNQGDDLFGADDNRFLKGAEYVAKYNLGSDVPYTVYTNSDVTQETISPIGRGPGRPIWELLYNHYVVLKRLSSPYITQCANKVRPEGGGGDYGPNSGGFDQLGYGTLTFTLADPPKK</sequence>
<gene>
    <name evidence="4" type="ORF">HDF17_001309</name>
</gene>
<dbReference type="AlphaFoldDB" id="A0A7Y9PFU5"/>
<proteinExistence type="predicted"/>
<protein>
    <recommendedName>
        <fullName evidence="3">Alginate lyase domain-containing protein</fullName>
    </recommendedName>
</protein>
<name>A0A7Y9PFU5_9BACT</name>
<keyword evidence="5" id="KW-1185">Reference proteome</keyword>
<keyword evidence="1" id="KW-0732">Signal</keyword>
<dbReference type="SUPFAM" id="SSF48230">
    <property type="entry name" value="Chondroitin AC/alginate lyase"/>
    <property type="match status" value="1"/>
</dbReference>
<dbReference type="Proteomes" id="UP000589520">
    <property type="component" value="Unassembled WGS sequence"/>
</dbReference>
<reference evidence="4 5" key="1">
    <citation type="submission" date="2020-07" db="EMBL/GenBank/DDBJ databases">
        <title>Genomic Encyclopedia of Type Strains, Phase IV (KMG-V): Genome sequencing to study the core and pangenomes of soil and plant-associated prokaryotes.</title>
        <authorList>
            <person name="Whitman W."/>
        </authorList>
    </citation>
    <scope>NUCLEOTIDE SEQUENCE [LARGE SCALE GENOMIC DNA]</scope>
    <source>
        <strain evidence="4 5">X4EP2</strain>
    </source>
</reference>
<comment type="caution">
    <text evidence="4">The sequence shown here is derived from an EMBL/GenBank/DDBJ whole genome shotgun (WGS) entry which is preliminary data.</text>
</comment>
<evidence type="ECO:0000256" key="2">
    <source>
        <dbReference type="ARBA" id="ARBA00023239"/>
    </source>
</evidence>
<dbReference type="InterPro" id="IPR008929">
    <property type="entry name" value="Chondroitin_lyas"/>
</dbReference>
<keyword evidence="2" id="KW-0456">Lyase</keyword>
<dbReference type="GO" id="GO:0016829">
    <property type="term" value="F:lyase activity"/>
    <property type="evidence" value="ECO:0007669"/>
    <property type="project" value="UniProtKB-KW"/>
</dbReference>
<evidence type="ECO:0000313" key="4">
    <source>
        <dbReference type="EMBL" id="NYF79022.1"/>
    </source>
</evidence>
<dbReference type="InterPro" id="IPR008397">
    <property type="entry name" value="Alginate_lyase_dom"/>
</dbReference>